<dbReference type="Proteomes" id="UP001207468">
    <property type="component" value="Unassembled WGS sequence"/>
</dbReference>
<reference evidence="1" key="1">
    <citation type="submission" date="2021-03" db="EMBL/GenBank/DDBJ databases">
        <title>Evolutionary priming and transition to the ectomycorrhizal habit in an iconic lineage of mushroom-forming fungi: is preadaptation a requirement?</title>
        <authorList>
            <consortium name="DOE Joint Genome Institute"/>
            <person name="Looney B.P."/>
            <person name="Miyauchi S."/>
            <person name="Morin E."/>
            <person name="Drula E."/>
            <person name="Courty P.E."/>
            <person name="Chicoki N."/>
            <person name="Fauchery L."/>
            <person name="Kohler A."/>
            <person name="Kuo A."/>
            <person name="LaButti K."/>
            <person name="Pangilinan J."/>
            <person name="Lipzen A."/>
            <person name="Riley R."/>
            <person name="Andreopoulos W."/>
            <person name="He G."/>
            <person name="Johnson J."/>
            <person name="Barry K.W."/>
            <person name="Grigoriev I.V."/>
            <person name="Nagy L."/>
            <person name="Hibbett D."/>
            <person name="Henrissat B."/>
            <person name="Matheny P.B."/>
            <person name="Labbe J."/>
            <person name="Martin A.F."/>
        </authorList>
    </citation>
    <scope>NUCLEOTIDE SEQUENCE</scope>
    <source>
        <strain evidence="1">BPL698</strain>
    </source>
</reference>
<sequence>MFSVDTVPQVVAPSTSAVTVANNLRIASITMAAYDYFITIPAEIRVYKSTSRRSLGFILFVLIRYSSILVMTLSNTGFFYHHFSPNGCSHYYIVAPVFKVFQVMISQAILGIRAYNIAHRNIRIGRTLLAAYFVVNVFQWFTDIHNRIPTQTRGNCVPGNLHPDDPIAPWTFYFASMLFDLLTLSISTFYLLKVKAPSASVSSKMAKILLYDGLGYFVALTAVNMMNIILYRGAAKAIQSSGVSLAYAFTWIMSQRILIHLREARVEPASVIVGSQLLGTNVSATTGLSGIRYDEEGKPDDHKLDTVQTAEFRSGFDHPSEFDIEVRIDRSLFVDDTNPQDVTAQPITPLQAHLHKPLPRSPWDPERDHHF</sequence>
<accession>A0ACC0U012</accession>
<comment type="caution">
    <text evidence="1">The sequence shown here is derived from an EMBL/GenBank/DDBJ whole genome shotgun (WGS) entry which is preliminary data.</text>
</comment>
<name>A0ACC0U012_9AGAM</name>
<protein>
    <submittedName>
        <fullName evidence="1">Uncharacterized protein</fullName>
    </submittedName>
</protein>
<keyword evidence="2" id="KW-1185">Reference proteome</keyword>
<dbReference type="EMBL" id="JAGFNK010000251">
    <property type="protein sequence ID" value="KAI9455409.1"/>
    <property type="molecule type" value="Genomic_DNA"/>
</dbReference>
<proteinExistence type="predicted"/>
<evidence type="ECO:0000313" key="1">
    <source>
        <dbReference type="EMBL" id="KAI9455409.1"/>
    </source>
</evidence>
<evidence type="ECO:0000313" key="2">
    <source>
        <dbReference type="Proteomes" id="UP001207468"/>
    </source>
</evidence>
<organism evidence="1 2">
    <name type="scientific">Russula earlei</name>
    <dbReference type="NCBI Taxonomy" id="71964"/>
    <lineage>
        <taxon>Eukaryota</taxon>
        <taxon>Fungi</taxon>
        <taxon>Dikarya</taxon>
        <taxon>Basidiomycota</taxon>
        <taxon>Agaricomycotina</taxon>
        <taxon>Agaricomycetes</taxon>
        <taxon>Russulales</taxon>
        <taxon>Russulaceae</taxon>
        <taxon>Russula</taxon>
    </lineage>
</organism>
<gene>
    <name evidence="1" type="ORF">F5148DRAFT_392447</name>
</gene>